<comment type="caution">
    <text evidence="1">The sequence shown here is derived from an EMBL/GenBank/DDBJ whole genome shotgun (WGS) entry which is preliminary data.</text>
</comment>
<dbReference type="Gene3D" id="3.30.420.10">
    <property type="entry name" value="Ribonuclease H-like superfamily/Ribonuclease H"/>
    <property type="match status" value="1"/>
</dbReference>
<dbReference type="Proteomes" id="UP000625711">
    <property type="component" value="Unassembled WGS sequence"/>
</dbReference>
<reference evidence="1" key="1">
    <citation type="submission" date="2020-08" db="EMBL/GenBank/DDBJ databases">
        <title>Genome sequencing and assembly of the red palm weevil Rhynchophorus ferrugineus.</title>
        <authorList>
            <person name="Dias G.B."/>
            <person name="Bergman C.M."/>
            <person name="Manee M."/>
        </authorList>
    </citation>
    <scope>NUCLEOTIDE SEQUENCE</scope>
    <source>
        <strain evidence="1">AA-2017</strain>
        <tissue evidence="1">Whole larva</tissue>
    </source>
</reference>
<dbReference type="AlphaFoldDB" id="A0A834J0E7"/>
<dbReference type="GO" id="GO:0003676">
    <property type="term" value="F:nucleic acid binding"/>
    <property type="evidence" value="ECO:0007669"/>
    <property type="project" value="InterPro"/>
</dbReference>
<name>A0A834J0E7_RHYFE</name>
<dbReference type="EMBL" id="JAACXV010000002">
    <property type="protein sequence ID" value="KAF7287843.1"/>
    <property type="molecule type" value="Genomic_DNA"/>
</dbReference>
<dbReference type="PANTHER" id="PTHR46060">
    <property type="entry name" value="MARINER MOS1 TRANSPOSASE-LIKE PROTEIN"/>
    <property type="match status" value="1"/>
</dbReference>
<evidence type="ECO:0000313" key="2">
    <source>
        <dbReference type="Proteomes" id="UP000625711"/>
    </source>
</evidence>
<accession>A0A834J0E7</accession>
<organism evidence="1 2">
    <name type="scientific">Rhynchophorus ferrugineus</name>
    <name type="common">Red palm weevil</name>
    <name type="synonym">Curculio ferrugineus</name>
    <dbReference type="NCBI Taxonomy" id="354439"/>
    <lineage>
        <taxon>Eukaryota</taxon>
        <taxon>Metazoa</taxon>
        <taxon>Ecdysozoa</taxon>
        <taxon>Arthropoda</taxon>
        <taxon>Hexapoda</taxon>
        <taxon>Insecta</taxon>
        <taxon>Pterygota</taxon>
        <taxon>Neoptera</taxon>
        <taxon>Endopterygota</taxon>
        <taxon>Coleoptera</taxon>
        <taxon>Polyphaga</taxon>
        <taxon>Cucujiformia</taxon>
        <taxon>Curculionidae</taxon>
        <taxon>Dryophthorinae</taxon>
        <taxon>Rhynchophorus</taxon>
    </lineage>
</organism>
<protein>
    <recommendedName>
        <fullName evidence="3">Transposase</fullName>
    </recommendedName>
</protein>
<sequence length="147" mass="16464">MSPDCEPNGSSLLAFTVAYIQFSVLLTLDGSSSNIRGSKNTVESKTWLGDEFPDTVPEKSTINDWYAKFRRGERSTEDGERSGRPKEKKKVLLHQDNVPCHRSVKTMAKLHELGFELLAYPPSSPDLASSDYFLFSDLKRMVAGKKC</sequence>
<dbReference type="OrthoDB" id="6622399at2759"/>
<dbReference type="InterPro" id="IPR052709">
    <property type="entry name" value="Transposase-MT_Hybrid"/>
</dbReference>
<evidence type="ECO:0008006" key="3">
    <source>
        <dbReference type="Google" id="ProtNLM"/>
    </source>
</evidence>
<dbReference type="InterPro" id="IPR036397">
    <property type="entry name" value="RNaseH_sf"/>
</dbReference>
<evidence type="ECO:0000313" key="1">
    <source>
        <dbReference type="EMBL" id="KAF7287843.1"/>
    </source>
</evidence>
<keyword evidence="2" id="KW-1185">Reference proteome</keyword>
<dbReference type="PANTHER" id="PTHR46060:SF1">
    <property type="entry name" value="MARINER MOS1 TRANSPOSASE-LIKE PROTEIN"/>
    <property type="match status" value="1"/>
</dbReference>
<proteinExistence type="predicted"/>
<gene>
    <name evidence="1" type="ORF">GWI33_000196</name>
</gene>